<evidence type="ECO:0000256" key="9">
    <source>
        <dbReference type="RuleBase" id="RU000488"/>
    </source>
</evidence>
<evidence type="ECO:0000256" key="3">
    <source>
        <dbReference type="ARBA" id="ARBA00022448"/>
    </source>
</evidence>
<dbReference type="AlphaFoldDB" id="A0A2V3IMA8"/>
<evidence type="ECO:0000256" key="4">
    <source>
        <dbReference type="ARBA" id="ARBA00022692"/>
    </source>
</evidence>
<gene>
    <name evidence="11" type="ORF">BWQ96_07041</name>
</gene>
<dbReference type="PANTHER" id="PTHR45667">
    <property type="entry name" value="S-ADENOSYLMETHIONINE MITOCHONDRIAL CARRIER PROTEIN"/>
    <property type="match status" value="1"/>
</dbReference>
<keyword evidence="12" id="KW-1185">Reference proteome</keyword>
<evidence type="ECO:0000256" key="1">
    <source>
        <dbReference type="ARBA" id="ARBA00004141"/>
    </source>
</evidence>
<evidence type="ECO:0000256" key="8">
    <source>
        <dbReference type="PROSITE-ProRule" id="PRU00282"/>
    </source>
</evidence>
<comment type="similarity">
    <text evidence="2 9">Belongs to the mitochondrial carrier (TC 2.A.29) family.</text>
</comment>
<proteinExistence type="inferred from homology"/>
<dbReference type="SUPFAM" id="SSF103506">
    <property type="entry name" value="Mitochondrial carrier"/>
    <property type="match status" value="1"/>
</dbReference>
<sequence length="506" mass="54297">MASSLDPVHSALAFLRAAPLPGGAQSRRLSPFSVPLAARRVFPIPSPSKTAPPSCKAPLSQIVHPRNDNPLHNASQPIAPPPSRMPRRAFVALTLAMALSTLPAISPPPAKSMELAPTPINPYARRRREKAYQRYAEQIEQSLEKVAVADFEHVVRAGGGGISVSYHIAGFAAFVASAVSTAILHPIDSIKTRLQARAARLTDTHPDLFDNLYRGLFSNVLKEAPNAAIYLAVYELCKSGLTNLSFTTFFHDLPLLTFMVAGALGDAIGSVVRVPAEIVNKRLQLGVSASWVSALRDAFFTPSGRDASAIAWQAVLLRDVPYGGLQIMLYEFGKLVLHNHPHLFNGFLADRGIMADALMGAVAGSLAAMITTPADVLVTRLSVSQPSAKPETGSPGVTATARTIWITEGFAGFFRGALQRGAYYAPLIGLFFALYEFSRQSLADPTALMASFVSFEHVLLADWHALPAQLSHAYQAVVPYLTAFAWLISEQLPLVLSVVTASGGQM</sequence>
<keyword evidence="6" id="KW-1133">Transmembrane helix</keyword>
<evidence type="ECO:0000256" key="5">
    <source>
        <dbReference type="ARBA" id="ARBA00022737"/>
    </source>
</evidence>
<keyword evidence="4 8" id="KW-0812">Transmembrane</keyword>
<name>A0A2V3IMA8_9FLOR</name>
<protein>
    <submittedName>
        <fullName evidence="11">Putative S-adenosylmethionine carrier 2, chloroplastic</fullName>
    </submittedName>
</protein>
<dbReference type="PROSITE" id="PS50993">
    <property type="entry name" value="NIDOGEN_G2"/>
    <property type="match status" value="1"/>
</dbReference>
<evidence type="ECO:0000256" key="7">
    <source>
        <dbReference type="ARBA" id="ARBA00023136"/>
    </source>
</evidence>
<dbReference type="PROSITE" id="PS50920">
    <property type="entry name" value="SOLCAR"/>
    <property type="match status" value="2"/>
</dbReference>
<dbReference type="OrthoDB" id="4560at2759"/>
<dbReference type="InterPro" id="IPR023395">
    <property type="entry name" value="MCP_dom_sf"/>
</dbReference>
<evidence type="ECO:0000313" key="12">
    <source>
        <dbReference type="Proteomes" id="UP000247409"/>
    </source>
</evidence>
<accession>A0A2V3IMA8</accession>
<comment type="caution">
    <text evidence="11">The sequence shown here is derived from an EMBL/GenBank/DDBJ whole genome shotgun (WGS) entry which is preliminary data.</text>
</comment>
<evidence type="ECO:0000256" key="6">
    <source>
        <dbReference type="ARBA" id="ARBA00022989"/>
    </source>
</evidence>
<dbReference type="Proteomes" id="UP000247409">
    <property type="component" value="Unassembled WGS sequence"/>
</dbReference>
<evidence type="ECO:0000313" key="11">
    <source>
        <dbReference type="EMBL" id="PXF43212.1"/>
    </source>
</evidence>
<evidence type="ECO:0000256" key="2">
    <source>
        <dbReference type="ARBA" id="ARBA00006375"/>
    </source>
</evidence>
<dbReference type="Gene3D" id="1.50.40.10">
    <property type="entry name" value="Mitochondrial carrier domain"/>
    <property type="match status" value="2"/>
</dbReference>
<keyword evidence="5" id="KW-0677">Repeat</keyword>
<keyword evidence="7 8" id="KW-0472">Membrane</keyword>
<dbReference type="GO" id="GO:0016020">
    <property type="term" value="C:membrane"/>
    <property type="evidence" value="ECO:0007669"/>
    <property type="project" value="UniProtKB-SubCell"/>
</dbReference>
<evidence type="ECO:0000259" key="10">
    <source>
        <dbReference type="PROSITE" id="PS50993"/>
    </source>
</evidence>
<reference evidence="11 12" key="1">
    <citation type="journal article" date="2018" name="Mol. Biol. Evol.">
        <title>Analysis of the draft genome of the red seaweed Gracilariopsis chorda provides insights into genome size evolution in Rhodophyta.</title>
        <authorList>
            <person name="Lee J."/>
            <person name="Yang E.C."/>
            <person name="Graf L."/>
            <person name="Yang J.H."/>
            <person name="Qiu H."/>
            <person name="Zel Zion U."/>
            <person name="Chan C.X."/>
            <person name="Stephens T.G."/>
            <person name="Weber A.P.M."/>
            <person name="Boo G.H."/>
            <person name="Boo S.M."/>
            <person name="Kim K.M."/>
            <person name="Shin Y."/>
            <person name="Jung M."/>
            <person name="Lee S.J."/>
            <person name="Yim H.S."/>
            <person name="Lee J.H."/>
            <person name="Bhattacharya D."/>
            <person name="Yoon H.S."/>
        </authorList>
    </citation>
    <scope>NUCLEOTIDE SEQUENCE [LARGE SCALE GENOMIC DNA]</scope>
    <source>
        <strain evidence="11 12">SKKU-2015</strain>
        <tissue evidence="11">Whole body</tissue>
    </source>
</reference>
<dbReference type="InterPro" id="IPR006605">
    <property type="entry name" value="G2_nidogen/fibulin_G2F"/>
</dbReference>
<dbReference type="EMBL" id="NBIV01000133">
    <property type="protein sequence ID" value="PXF43212.1"/>
    <property type="molecule type" value="Genomic_DNA"/>
</dbReference>
<feature type="repeat" description="Solcar" evidence="8">
    <location>
        <begin position="351"/>
        <end position="441"/>
    </location>
</feature>
<feature type="repeat" description="Solcar" evidence="8">
    <location>
        <begin position="164"/>
        <end position="240"/>
    </location>
</feature>
<dbReference type="InterPro" id="IPR018108">
    <property type="entry name" value="MCP_transmembrane"/>
</dbReference>
<dbReference type="Pfam" id="PF00153">
    <property type="entry name" value="Mito_carr"/>
    <property type="match status" value="2"/>
</dbReference>
<feature type="domain" description="Nidogen G2 beta-barrel" evidence="10">
    <location>
        <begin position="406"/>
        <end position="506"/>
    </location>
</feature>
<keyword evidence="3 9" id="KW-0813">Transport</keyword>
<organism evidence="11 12">
    <name type="scientific">Gracilariopsis chorda</name>
    <dbReference type="NCBI Taxonomy" id="448386"/>
    <lineage>
        <taxon>Eukaryota</taxon>
        <taxon>Rhodophyta</taxon>
        <taxon>Florideophyceae</taxon>
        <taxon>Rhodymeniophycidae</taxon>
        <taxon>Gracilariales</taxon>
        <taxon>Gracilariaceae</taxon>
        <taxon>Gracilariopsis</taxon>
    </lineage>
</organism>
<comment type="subcellular location">
    <subcellularLocation>
        <location evidence="1">Membrane</location>
        <topology evidence="1">Multi-pass membrane protein</topology>
    </subcellularLocation>
</comment>